<evidence type="ECO:0000313" key="1">
    <source>
        <dbReference type="EMBL" id="LAB61510.1"/>
    </source>
</evidence>
<accession>A0A2D4PU71</accession>
<dbReference type="PROSITE" id="PS51257">
    <property type="entry name" value="PROKAR_LIPOPROTEIN"/>
    <property type="match status" value="1"/>
</dbReference>
<name>A0A2D4PU71_MICSU</name>
<organism evidence="1">
    <name type="scientific">Micrurus surinamensis</name>
    <name type="common">Surinam coral snake</name>
    <dbReference type="NCBI Taxonomy" id="129470"/>
    <lineage>
        <taxon>Eukaryota</taxon>
        <taxon>Metazoa</taxon>
        <taxon>Chordata</taxon>
        <taxon>Craniata</taxon>
        <taxon>Vertebrata</taxon>
        <taxon>Euteleostomi</taxon>
        <taxon>Lepidosauria</taxon>
        <taxon>Squamata</taxon>
        <taxon>Bifurcata</taxon>
        <taxon>Unidentata</taxon>
        <taxon>Episquamata</taxon>
        <taxon>Toxicofera</taxon>
        <taxon>Serpentes</taxon>
        <taxon>Colubroidea</taxon>
        <taxon>Elapidae</taxon>
        <taxon>Elapinae</taxon>
        <taxon>Micrurus</taxon>
    </lineage>
</organism>
<dbReference type="AlphaFoldDB" id="A0A2D4PU71"/>
<dbReference type="EMBL" id="IACN01095793">
    <property type="protein sequence ID" value="LAB61504.1"/>
    <property type="molecule type" value="Transcribed_RNA"/>
</dbReference>
<reference evidence="1" key="2">
    <citation type="submission" date="2017-11" db="EMBL/GenBank/DDBJ databases">
        <title>Coralsnake Venomics: Analyses of Venom Gland Transcriptomes and Proteomes of Six Brazilian Taxa.</title>
        <authorList>
            <person name="Aird S.D."/>
            <person name="Jorge da Silva N."/>
            <person name="Qiu L."/>
            <person name="Villar-Briones A."/>
            <person name="Aparecida-Saddi V."/>
            <person name="Campos-Telles M.P."/>
            <person name="Grau M."/>
            <person name="Mikheyev A.S."/>
        </authorList>
    </citation>
    <scope>NUCLEOTIDE SEQUENCE</scope>
    <source>
        <tissue evidence="1">Venom_gland</tissue>
    </source>
</reference>
<dbReference type="EMBL" id="IACN01095797">
    <property type="protein sequence ID" value="LAB61510.1"/>
    <property type="molecule type" value="Transcribed_RNA"/>
</dbReference>
<sequence>MKLSPITSFCVYIQCFSQSWSSCITLSQGCQTQVTSSWPRPSQPPEVRRNPDAALNEIKFDTPALTCYMVWFSILCQECFDYKKKLNQSANQTTDLSQLPQLRIDFPAKSEGCTGHFLYSLLQIALREYVGK</sequence>
<protein>
    <submittedName>
        <fullName evidence="1">Uncharacterized protein</fullName>
    </submittedName>
</protein>
<reference evidence="1" key="1">
    <citation type="submission" date="2017-07" db="EMBL/GenBank/DDBJ databases">
        <authorList>
            <person name="Mikheyev A."/>
            <person name="Grau M."/>
        </authorList>
    </citation>
    <scope>NUCLEOTIDE SEQUENCE</scope>
    <source>
        <tissue evidence="1">Venom_gland</tissue>
    </source>
</reference>
<proteinExistence type="predicted"/>
<dbReference type="EMBL" id="IACN01095799">
    <property type="protein sequence ID" value="LAB61514.1"/>
    <property type="molecule type" value="Transcribed_RNA"/>
</dbReference>